<reference evidence="3 4" key="1">
    <citation type="journal article" date="2015" name="J. Biotechnol.">
        <title>Complete genome sequence of Paenibacillus beijingensis 7188(T) (=DSM 24997(T)), a novel rhizobacterium from jujube garden soil.</title>
        <authorList>
            <person name="Kwak Y."/>
            <person name="Shin J.H."/>
        </authorList>
    </citation>
    <scope>NUCLEOTIDE SEQUENCE [LARGE SCALE GENOMIC DNA]</scope>
    <source>
        <strain evidence="3 4">DSM 24997</strain>
    </source>
</reference>
<sequence>MADLILAHGTVINREGKLLSDRHVLVRDGQILAVNEGPLPAAGKVVDCTGCFITPGLVNLHTHTPMVLFRGFAEDVSINDWFNTRIWPYESRLTPDDVYTGARLAIVEMIENGVTAFADHYFEAGRIADAIIETGIRAELSPTIFGLGEGVEEAIDAAADLIQQRRNENSRLTFRMGPHAPYTCPAPVLQAIVRRAKELGVGVHIHASETSVQVTESLRDQGMTPFEVLAGAGIFDLPVTIAHGLWLEESDLRFLTPDTWFAACPKTYLKLAAGEGNLWNFHDRLNVAIGTDGAASSNTLNPLEQARLWALVGKQTSGRADRFLLEEAWRLLMNGHRAMGLPTGDVSEGYEADLVVWDLQQPNTAPVHNPLAALIYSAESRNVRDVLVQGRFLKQDFRVVSLDAREALAAADHAARLLFNEGPGQAKVTY</sequence>
<dbReference type="AlphaFoldDB" id="A0A0D5NPD0"/>
<evidence type="ECO:0000259" key="2">
    <source>
        <dbReference type="Pfam" id="PF01979"/>
    </source>
</evidence>
<dbReference type="HOGENOM" id="CLU_012358_2_0_9"/>
<dbReference type="InterPro" id="IPR032466">
    <property type="entry name" value="Metal_Hydrolase"/>
</dbReference>
<dbReference type="STRING" id="1126833.VN24_22810"/>
<gene>
    <name evidence="3" type="ORF">VN24_22810</name>
</gene>
<evidence type="ECO:0000313" key="3">
    <source>
        <dbReference type="EMBL" id="AJY76872.1"/>
    </source>
</evidence>
<dbReference type="PATRIC" id="fig|1126833.4.peg.5015"/>
<accession>A0A0D5NPD0</accession>
<organism evidence="3 4">
    <name type="scientific">Paenibacillus beijingensis</name>
    <dbReference type="NCBI Taxonomy" id="1126833"/>
    <lineage>
        <taxon>Bacteria</taxon>
        <taxon>Bacillati</taxon>
        <taxon>Bacillota</taxon>
        <taxon>Bacilli</taxon>
        <taxon>Bacillales</taxon>
        <taxon>Paenibacillaceae</taxon>
        <taxon>Paenibacillus</taxon>
    </lineage>
</organism>
<name>A0A0D5NPD0_9BACL</name>
<dbReference type="Proteomes" id="UP000032633">
    <property type="component" value="Chromosome"/>
</dbReference>
<evidence type="ECO:0000313" key="4">
    <source>
        <dbReference type="Proteomes" id="UP000032633"/>
    </source>
</evidence>
<dbReference type="Gene3D" id="3.20.20.140">
    <property type="entry name" value="Metal-dependent hydrolases"/>
    <property type="match status" value="1"/>
</dbReference>
<dbReference type="PANTHER" id="PTHR43794">
    <property type="entry name" value="AMINOHYDROLASE SSNA-RELATED"/>
    <property type="match status" value="1"/>
</dbReference>
<dbReference type="Pfam" id="PF01979">
    <property type="entry name" value="Amidohydro_1"/>
    <property type="match status" value="1"/>
</dbReference>
<proteinExistence type="predicted"/>
<protein>
    <recommendedName>
        <fullName evidence="2">Amidohydrolase-related domain-containing protein</fullName>
    </recommendedName>
</protein>
<dbReference type="SUPFAM" id="SSF51556">
    <property type="entry name" value="Metallo-dependent hydrolases"/>
    <property type="match status" value="1"/>
</dbReference>
<keyword evidence="1" id="KW-0378">Hydrolase</keyword>
<dbReference type="KEGG" id="pbj:VN24_22810"/>
<dbReference type="EMBL" id="CP011058">
    <property type="protein sequence ID" value="AJY76872.1"/>
    <property type="molecule type" value="Genomic_DNA"/>
</dbReference>
<dbReference type="SUPFAM" id="SSF51338">
    <property type="entry name" value="Composite domain of metallo-dependent hydrolases"/>
    <property type="match status" value="1"/>
</dbReference>
<dbReference type="PANTHER" id="PTHR43794:SF11">
    <property type="entry name" value="AMIDOHYDROLASE-RELATED DOMAIN-CONTAINING PROTEIN"/>
    <property type="match status" value="1"/>
</dbReference>
<dbReference type="InterPro" id="IPR006680">
    <property type="entry name" value="Amidohydro-rel"/>
</dbReference>
<evidence type="ECO:0000256" key="1">
    <source>
        <dbReference type="ARBA" id="ARBA00022801"/>
    </source>
</evidence>
<dbReference type="GO" id="GO:0016810">
    <property type="term" value="F:hydrolase activity, acting on carbon-nitrogen (but not peptide) bonds"/>
    <property type="evidence" value="ECO:0007669"/>
    <property type="project" value="InterPro"/>
</dbReference>
<feature type="domain" description="Amidohydrolase-related" evidence="2">
    <location>
        <begin position="52"/>
        <end position="392"/>
    </location>
</feature>
<dbReference type="RefSeq" id="WP_045672297.1">
    <property type="nucleotide sequence ID" value="NZ_CP011058.1"/>
</dbReference>
<dbReference type="InterPro" id="IPR011059">
    <property type="entry name" value="Metal-dep_hydrolase_composite"/>
</dbReference>
<keyword evidence="4" id="KW-1185">Reference proteome</keyword>
<dbReference type="OrthoDB" id="9807210at2"/>
<reference evidence="4" key="2">
    <citation type="submission" date="2015-03" db="EMBL/GenBank/DDBJ databases">
        <title>Genome sequence of Paenibacillus beijingensis strain DSM 24997T.</title>
        <authorList>
            <person name="Kwak Y."/>
            <person name="Shin J.-H."/>
        </authorList>
    </citation>
    <scope>NUCLEOTIDE SEQUENCE [LARGE SCALE GENOMIC DNA]</scope>
    <source>
        <strain evidence="4">DSM 24997</strain>
    </source>
</reference>
<dbReference type="Gene3D" id="2.30.40.10">
    <property type="entry name" value="Urease, subunit C, domain 1"/>
    <property type="match status" value="1"/>
</dbReference>
<dbReference type="InterPro" id="IPR050287">
    <property type="entry name" value="MTA/SAH_deaminase"/>
</dbReference>